<feature type="signal peptide" evidence="1">
    <location>
        <begin position="1"/>
        <end position="23"/>
    </location>
</feature>
<evidence type="ECO:0000313" key="3">
    <source>
        <dbReference type="Proteomes" id="UP000823603"/>
    </source>
</evidence>
<dbReference type="AlphaFoldDB" id="A0A9D9IFL7"/>
<gene>
    <name evidence="2" type="ORF">IAB82_05425</name>
</gene>
<evidence type="ECO:0000313" key="2">
    <source>
        <dbReference type="EMBL" id="MBO8471220.1"/>
    </source>
</evidence>
<dbReference type="Proteomes" id="UP000823603">
    <property type="component" value="Unassembled WGS sequence"/>
</dbReference>
<keyword evidence="1" id="KW-0732">Signal</keyword>
<feature type="chain" id="PRO_5039358549" description="Cell division protein FtsQ" evidence="1">
    <location>
        <begin position="24"/>
        <end position="260"/>
    </location>
</feature>
<dbReference type="EMBL" id="JADIMB010000078">
    <property type="protein sequence ID" value="MBO8471220.1"/>
    <property type="molecule type" value="Genomic_DNA"/>
</dbReference>
<accession>A0A9D9IFL7</accession>
<evidence type="ECO:0008006" key="4">
    <source>
        <dbReference type="Google" id="ProtNLM"/>
    </source>
</evidence>
<reference evidence="2" key="1">
    <citation type="submission" date="2020-10" db="EMBL/GenBank/DDBJ databases">
        <authorList>
            <person name="Gilroy R."/>
        </authorList>
    </citation>
    <scope>NUCLEOTIDE SEQUENCE</scope>
    <source>
        <strain evidence="2">B2-22910</strain>
    </source>
</reference>
<reference evidence="2" key="2">
    <citation type="journal article" date="2021" name="PeerJ">
        <title>Extensive microbial diversity within the chicken gut microbiome revealed by metagenomics and culture.</title>
        <authorList>
            <person name="Gilroy R."/>
            <person name="Ravi A."/>
            <person name="Getino M."/>
            <person name="Pursley I."/>
            <person name="Horton D.L."/>
            <person name="Alikhan N.F."/>
            <person name="Baker D."/>
            <person name="Gharbi K."/>
            <person name="Hall N."/>
            <person name="Watson M."/>
            <person name="Adriaenssens E.M."/>
            <person name="Foster-Nyarko E."/>
            <person name="Jarju S."/>
            <person name="Secka A."/>
            <person name="Antonio M."/>
            <person name="Oren A."/>
            <person name="Chaudhuri R.R."/>
            <person name="La Ragione R."/>
            <person name="Hildebrand F."/>
            <person name="Pallen M.J."/>
        </authorList>
    </citation>
    <scope>NUCLEOTIDE SEQUENCE</scope>
    <source>
        <strain evidence="2">B2-22910</strain>
    </source>
</reference>
<sequence length="260" mass="29178">MRPFIRYTVTLCFLALAAVCLMAALQSSGRKHRALTCTGLNVVIEDSLENSFVSREEIKKYLDAEGGGYIGRKADSISLEKIESIIDGKSAVRKSEAYMTRDGLLNIVVTQRRPLVRFQRQDGGFYADKDGFIFPLQGNYTAYVPVIDGNIPVKSGSSYKGKARDRKEQEWIDSMIALVDYMSSSGVWAENIVQITVQDNGDLVMVPRKGKEKFLFGKPDNIQDKFSRMEKYYTGIVPAKGEGFYSTVNVKYNGQIICRK</sequence>
<organism evidence="2 3">
    <name type="scientific">Candidatus Cryptobacteroides faecavium</name>
    <dbReference type="NCBI Taxonomy" id="2840762"/>
    <lineage>
        <taxon>Bacteria</taxon>
        <taxon>Pseudomonadati</taxon>
        <taxon>Bacteroidota</taxon>
        <taxon>Bacteroidia</taxon>
        <taxon>Bacteroidales</taxon>
        <taxon>Candidatus Cryptobacteroides</taxon>
    </lineage>
</organism>
<evidence type="ECO:0000256" key="1">
    <source>
        <dbReference type="SAM" id="SignalP"/>
    </source>
</evidence>
<name>A0A9D9IFL7_9BACT</name>
<comment type="caution">
    <text evidence="2">The sequence shown here is derived from an EMBL/GenBank/DDBJ whole genome shotgun (WGS) entry which is preliminary data.</text>
</comment>
<protein>
    <recommendedName>
        <fullName evidence="4">Cell division protein FtsQ</fullName>
    </recommendedName>
</protein>
<proteinExistence type="predicted"/>